<sequence>MSKQNDKIVNTSGIKSLPVLYKEEIIDKLKKYEAYKRRLIRRNLSPTEYERQIKKIAKKLGV</sequence>
<evidence type="ECO:0000313" key="2">
    <source>
        <dbReference type="Proteomes" id="UP000070248"/>
    </source>
</evidence>
<accession>A0A133VPX6</accession>
<keyword evidence="2" id="KW-1185">Reference proteome</keyword>
<evidence type="ECO:0000313" key="1">
    <source>
        <dbReference type="EMBL" id="KXB08499.1"/>
    </source>
</evidence>
<proteinExistence type="predicted"/>
<organism evidence="1 2">
    <name type="scientific">candidate division MSBL1 archaeon SCGC-AAA385M02</name>
    <dbReference type="NCBI Taxonomy" id="1698287"/>
    <lineage>
        <taxon>Archaea</taxon>
        <taxon>Methanobacteriati</taxon>
        <taxon>Methanobacteriota</taxon>
        <taxon>candidate division MSBL1</taxon>
    </lineage>
</organism>
<reference evidence="1 2" key="1">
    <citation type="journal article" date="2016" name="Sci. Rep.">
        <title>Metabolic traits of an uncultured archaeal lineage -MSBL1- from brine pools of the Red Sea.</title>
        <authorList>
            <person name="Mwirichia R."/>
            <person name="Alam I."/>
            <person name="Rashid M."/>
            <person name="Vinu M."/>
            <person name="Ba-Alawi W."/>
            <person name="Anthony Kamau A."/>
            <person name="Kamanda Ngugi D."/>
            <person name="Goker M."/>
            <person name="Klenk H.P."/>
            <person name="Bajic V."/>
            <person name="Stingl U."/>
        </authorList>
    </citation>
    <scope>NUCLEOTIDE SEQUENCE [LARGE SCALE GENOMIC DNA]</scope>
    <source>
        <strain evidence="1">SCGC-AAA385M02</strain>
    </source>
</reference>
<dbReference type="EMBL" id="LHYL01000015">
    <property type="protein sequence ID" value="KXB08499.1"/>
    <property type="molecule type" value="Genomic_DNA"/>
</dbReference>
<gene>
    <name evidence="1" type="ORF">AKJ59_00840</name>
</gene>
<comment type="caution">
    <text evidence="1">The sequence shown here is derived from an EMBL/GenBank/DDBJ whole genome shotgun (WGS) entry which is preliminary data.</text>
</comment>
<protein>
    <submittedName>
        <fullName evidence="1">Uncharacterized protein</fullName>
    </submittedName>
</protein>
<dbReference type="AlphaFoldDB" id="A0A133VPX6"/>
<name>A0A133VPX6_9EURY</name>
<dbReference type="Proteomes" id="UP000070248">
    <property type="component" value="Unassembled WGS sequence"/>
</dbReference>